<dbReference type="InterPro" id="IPR045269">
    <property type="entry name" value="Atg1-like"/>
</dbReference>
<protein>
    <submittedName>
        <fullName evidence="7">Serine/threonine protein kinase</fullName>
    </submittedName>
</protein>
<evidence type="ECO:0000256" key="4">
    <source>
        <dbReference type="ARBA" id="ARBA00022840"/>
    </source>
</evidence>
<accession>A0A1H5F5T1</accession>
<dbReference type="Proteomes" id="UP000183561">
    <property type="component" value="Unassembled WGS sequence"/>
</dbReference>
<dbReference type="SUPFAM" id="SSF56112">
    <property type="entry name" value="Protein kinase-like (PK-like)"/>
    <property type="match status" value="1"/>
</dbReference>
<dbReference type="InterPro" id="IPR000719">
    <property type="entry name" value="Prot_kinase_dom"/>
</dbReference>
<feature type="domain" description="Protein kinase" evidence="6">
    <location>
        <begin position="16"/>
        <end position="272"/>
    </location>
</feature>
<dbReference type="GO" id="GO:0016020">
    <property type="term" value="C:membrane"/>
    <property type="evidence" value="ECO:0007669"/>
    <property type="project" value="TreeGrafter"/>
</dbReference>
<organism evidence="7 8">
    <name type="scientific">Rhodococcus koreensis</name>
    <dbReference type="NCBI Taxonomy" id="99653"/>
    <lineage>
        <taxon>Bacteria</taxon>
        <taxon>Bacillati</taxon>
        <taxon>Actinomycetota</taxon>
        <taxon>Actinomycetes</taxon>
        <taxon>Mycobacteriales</taxon>
        <taxon>Nocardiaceae</taxon>
        <taxon>Rhodococcus</taxon>
    </lineage>
</organism>
<evidence type="ECO:0000313" key="7">
    <source>
        <dbReference type="EMBL" id="SED98498.1"/>
    </source>
</evidence>
<gene>
    <name evidence="7" type="ORF">SAMN04490239_9495</name>
</gene>
<name>A0A1H5F5T1_9NOCA</name>
<sequence length="272" mass="29267">MSPRYESAEVAAALGVPTVSFLGAGVFGDTWKVGDHAVKIICKDGYPPERIAREVSGLSRVDSPHVVKLVQAGAVSLGGQPRPALTFEYIPGGDLQQKLDARSRPTSMEALGLLQGLLTGLRDLHGADGTVHRDIKPQNIALRDGRWDLPVILDLGLAKSTTEKTVTIYPGHIGTAPYMAPEQLEARRARKAADLFAVGVTVRAAITGEHPFYEAGQHYTYDEALKQIDLGPTPLPETIPSNIHNVLDLLVRPAEFERGSATSNLRRLAAAE</sequence>
<evidence type="ECO:0000256" key="3">
    <source>
        <dbReference type="ARBA" id="ARBA00022777"/>
    </source>
</evidence>
<keyword evidence="1" id="KW-0808">Transferase</keyword>
<dbReference type="GO" id="GO:0005829">
    <property type="term" value="C:cytosol"/>
    <property type="evidence" value="ECO:0007669"/>
    <property type="project" value="TreeGrafter"/>
</dbReference>
<reference evidence="8" key="1">
    <citation type="submission" date="2016-10" db="EMBL/GenBank/DDBJ databases">
        <authorList>
            <person name="Varghese N."/>
            <person name="Submissions S."/>
        </authorList>
    </citation>
    <scope>NUCLEOTIDE SEQUENCE [LARGE SCALE GENOMIC DNA]</scope>
    <source>
        <strain evidence="8">DSM 44498</strain>
    </source>
</reference>
<dbReference type="GO" id="GO:0005776">
    <property type="term" value="C:autophagosome"/>
    <property type="evidence" value="ECO:0007669"/>
    <property type="project" value="TreeGrafter"/>
</dbReference>
<evidence type="ECO:0000256" key="5">
    <source>
        <dbReference type="PROSITE-ProRule" id="PRU10141"/>
    </source>
</evidence>
<evidence type="ECO:0000259" key="6">
    <source>
        <dbReference type="PROSITE" id="PS50011"/>
    </source>
</evidence>
<keyword evidence="3 7" id="KW-0418">Kinase</keyword>
<dbReference type="GO" id="GO:0000407">
    <property type="term" value="C:phagophore assembly site"/>
    <property type="evidence" value="ECO:0007669"/>
    <property type="project" value="TreeGrafter"/>
</dbReference>
<dbReference type="SMART" id="SM00220">
    <property type="entry name" value="S_TKc"/>
    <property type="match status" value="1"/>
</dbReference>
<dbReference type="InterPro" id="IPR011009">
    <property type="entry name" value="Kinase-like_dom_sf"/>
</dbReference>
<dbReference type="OrthoDB" id="3679634at2"/>
<dbReference type="Pfam" id="PF00069">
    <property type="entry name" value="Pkinase"/>
    <property type="match status" value="1"/>
</dbReference>
<dbReference type="PANTHER" id="PTHR24348:SF22">
    <property type="entry name" value="NON-SPECIFIC SERINE_THREONINE PROTEIN KINASE"/>
    <property type="match status" value="1"/>
</dbReference>
<keyword evidence="7" id="KW-0723">Serine/threonine-protein kinase</keyword>
<dbReference type="PROSITE" id="PS50011">
    <property type="entry name" value="PROTEIN_KINASE_DOM"/>
    <property type="match status" value="1"/>
</dbReference>
<dbReference type="Gene3D" id="1.10.510.10">
    <property type="entry name" value="Transferase(Phosphotransferase) domain 1"/>
    <property type="match status" value="1"/>
</dbReference>
<evidence type="ECO:0000256" key="1">
    <source>
        <dbReference type="ARBA" id="ARBA00022679"/>
    </source>
</evidence>
<dbReference type="PANTHER" id="PTHR24348">
    <property type="entry name" value="SERINE/THREONINE-PROTEIN KINASE UNC-51-RELATED"/>
    <property type="match status" value="1"/>
</dbReference>
<dbReference type="GO" id="GO:0004674">
    <property type="term" value="F:protein serine/threonine kinase activity"/>
    <property type="evidence" value="ECO:0007669"/>
    <property type="project" value="UniProtKB-KW"/>
</dbReference>
<proteinExistence type="predicted"/>
<evidence type="ECO:0000256" key="2">
    <source>
        <dbReference type="ARBA" id="ARBA00022741"/>
    </source>
</evidence>
<dbReference type="EMBL" id="FNSV01000009">
    <property type="protein sequence ID" value="SED98498.1"/>
    <property type="molecule type" value="Genomic_DNA"/>
</dbReference>
<keyword evidence="8" id="KW-1185">Reference proteome</keyword>
<dbReference type="AlphaFoldDB" id="A0A1H5F5T1"/>
<dbReference type="InterPro" id="IPR017441">
    <property type="entry name" value="Protein_kinase_ATP_BS"/>
</dbReference>
<feature type="binding site" evidence="5">
    <location>
        <position position="43"/>
    </location>
    <ligand>
        <name>ATP</name>
        <dbReference type="ChEBI" id="CHEBI:30616"/>
    </ligand>
</feature>
<dbReference type="GO" id="GO:0005524">
    <property type="term" value="F:ATP binding"/>
    <property type="evidence" value="ECO:0007669"/>
    <property type="project" value="UniProtKB-UniRule"/>
</dbReference>
<evidence type="ECO:0000313" key="8">
    <source>
        <dbReference type="Proteomes" id="UP000183561"/>
    </source>
</evidence>
<dbReference type="RefSeq" id="WP_072950774.1">
    <property type="nucleotide sequence ID" value="NZ_FNSV01000009.1"/>
</dbReference>
<dbReference type="PROSITE" id="PS00107">
    <property type="entry name" value="PROTEIN_KINASE_ATP"/>
    <property type="match status" value="1"/>
</dbReference>
<keyword evidence="2 5" id="KW-0547">Nucleotide-binding</keyword>
<keyword evidence="4 5" id="KW-0067">ATP-binding</keyword>